<gene>
    <name evidence="1" type="ORF">ROA7450_03149</name>
</gene>
<evidence type="ECO:0000313" key="2">
    <source>
        <dbReference type="Proteomes" id="UP000193061"/>
    </source>
</evidence>
<keyword evidence="2" id="KW-1185">Reference proteome</keyword>
<sequence>MPLEMTDENPMIPYQPPMPADALPEIVVPDAVAADDDRMWVQQTERRIRQ</sequence>
<dbReference type="EMBL" id="FWFX01000011">
    <property type="protein sequence ID" value="SLN61082.1"/>
    <property type="molecule type" value="Genomic_DNA"/>
</dbReference>
<reference evidence="1 2" key="1">
    <citation type="submission" date="2017-03" db="EMBL/GenBank/DDBJ databases">
        <authorList>
            <person name="Afonso C.L."/>
            <person name="Miller P.J."/>
            <person name="Scott M.A."/>
            <person name="Spackman E."/>
            <person name="Goraichik I."/>
            <person name="Dimitrov K.M."/>
            <person name="Suarez D.L."/>
            <person name="Swayne D.E."/>
        </authorList>
    </citation>
    <scope>NUCLEOTIDE SEQUENCE [LARGE SCALE GENOMIC DNA]</scope>
    <source>
        <strain evidence="1 2">CECT 7450</strain>
    </source>
</reference>
<protein>
    <submittedName>
        <fullName evidence="1">Uncharacterized protein</fullName>
    </submittedName>
</protein>
<name>A0A1X6ZTQ7_9RHOB</name>
<proteinExistence type="predicted"/>
<evidence type="ECO:0000313" key="1">
    <source>
        <dbReference type="EMBL" id="SLN61082.1"/>
    </source>
</evidence>
<dbReference type="AlphaFoldDB" id="A0A1X6ZTQ7"/>
<dbReference type="Proteomes" id="UP000193061">
    <property type="component" value="Unassembled WGS sequence"/>
</dbReference>
<organism evidence="1 2">
    <name type="scientific">Roseovarius albus</name>
    <dbReference type="NCBI Taxonomy" id="1247867"/>
    <lineage>
        <taxon>Bacteria</taxon>
        <taxon>Pseudomonadati</taxon>
        <taxon>Pseudomonadota</taxon>
        <taxon>Alphaproteobacteria</taxon>
        <taxon>Rhodobacterales</taxon>
        <taxon>Roseobacteraceae</taxon>
        <taxon>Roseovarius</taxon>
    </lineage>
</organism>
<accession>A0A1X6ZTQ7</accession>